<dbReference type="InterPro" id="IPR018733">
    <property type="entry name" value="DUF2274"/>
</dbReference>
<reference evidence="1 2" key="1">
    <citation type="submission" date="2022-04" db="EMBL/GenBank/DDBJ databases">
        <authorList>
            <person name="Grouzdev D.S."/>
            <person name="Pantiukh K.S."/>
            <person name="Krutkina M.S."/>
        </authorList>
    </citation>
    <scope>NUCLEOTIDE SEQUENCE [LARGE SCALE GENOMIC DNA]</scope>
    <source>
        <strain evidence="1 2">6x-1</strain>
    </source>
</reference>
<dbReference type="RefSeq" id="WP_247025628.1">
    <property type="nucleotide sequence ID" value="NZ_JALKCH010000001.1"/>
</dbReference>
<dbReference type="Proteomes" id="UP001203284">
    <property type="component" value="Unassembled WGS sequence"/>
</dbReference>
<organism evidence="1 2">
    <name type="scientific">Ancylobacter crimeensis</name>
    <dbReference type="NCBI Taxonomy" id="2579147"/>
    <lineage>
        <taxon>Bacteria</taxon>
        <taxon>Pseudomonadati</taxon>
        <taxon>Pseudomonadota</taxon>
        <taxon>Alphaproteobacteria</taxon>
        <taxon>Hyphomicrobiales</taxon>
        <taxon>Xanthobacteraceae</taxon>
        <taxon>Ancylobacter</taxon>
    </lineage>
</organism>
<dbReference type="EMBL" id="JALKCH010000001">
    <property type="protein sequence ID" value="MCK0195339.1"/>
    <property type="molecule type" value="Genomic_DNA"/>
</dbReference>
<evidence type="ECO:0000313" key="2">
    <source>
        <dbReference type="Proteomes" id="UP001203284"/>
    </source>
</evidence>
<name>A0ABT0D5W9_9HYPH</name>
<sequence>MTGKPAKLIVPMLEPLIATDHGFAKAPRRTG</sequence>
<gene>
    <name evidence="1" type="ORF">MWN34_00275</name>
</gene>
<keyword evidence="2" id="KW-1185">Reference proteome</keyword>
<evidence type="ECO:0000313" key="1">
    <source>
        <dbReference type="EMBL" id="MCK0195339.1"/>
    </source>
</evidence>
<dbReference type="Pfam" id="PF10038">
    <property type="entry name" value="DUF2274"/>
    <property type="match status" value="1"/>
</dbReference>
<proteinExistence type="predicted"/>
<accession>A0ABT0D5W9</accession>
<protein>
    <submittedName>
        <fullName evidence="1">DUF2274 domain-containing protein</fullName>
    </submittedName>
</protein>
<comment type="caution">
    <text evidence="1">The sequence shown here is derived from an EMBL/GenBank/DDBJ whole genome shotgun (WGS) entry which is preliminary data.</text>
</comment>